<evidence type="ECO:0000259" key="8">
    <source>
        <dbReference type="Pfam" id="PF12265"/>
    </source>
</evidence>
<dbReference type="InterPro" id="IPR022052">
    <property type="entry name" value="Histone-bd_RBBP4-like_N"/>
</dbReference>
<evidence type="ECO:0000313" key="10">
    <source>
        <dbReference type="RefSeq" id="XP_004505821.1"/>
    </source>
</evidence>
<feature type="repeat" description="WD" evidence="7">
    <location>
        <begin position="296"/>
        <end position="331"/>
    </location>
</feature>
<sequence length="409" mass="46177">MAEDYETETETETGVEQQFSVWKRNTPLLYDLVISHPLQWPSLTVHFLPSPPQPHSHPSLNLHKLLLGTHTAQGEPNYLMLAEASIPANISQPIIADDPEDPIIPKVEITQKILVNGEVNRARSMPQNPSVVAAKTCNAEVYVFDFTKQRGDGFDPDFRLKGHDQEGYGLSWSTLKKGHLLSGSNDHKICFWDVHAESQSNVLDAVHVYEGHESLVEDVSWHLKNENLFGSGGDDCKLIIWDLRTNKAQHSLQPHEREVNFVSFNPYNEWILATASSDTTVGLFDIRKLDVPLHFLSGHTDEVFQVEWDPHHETVLASSSGDRRLVVWDLNKIGDELIEGDDEGGPPELLFSHGGHKGKISDFSWNQNQPWVISSVAEDNSFHVWHMSENIYNDGDDDDDDTWMGSDQH</sequence>
<dbReference type="SUPFAM" id="SSF50978">
    <property type="entry name" value="WD40 repeat-like"/>
    <property type="match status" value="1"/>
</dbReference>
<dbReference type="InterPro" id="IPR020472">
    <property type="entry name" value="WD40_PAC1"/>
</dbReference>
<dbReference type="PROSITE" id="PS50082">
    <property type="entry name" value="WD_REPEATS_2"/>
    <property type="match status" value="4"/>
</dbReference>
<dbReference type="PaxDb" id="3827-XP_004505821.1"/>
<dbReference type="SMART" id="SM00320">
    <property type="entry name" value="WD40"/>
    <property type="match status" value="5"/>
</dbReference>
<dbReference type="InterPro" id="IPR015943">
    <property type="entry name" value="WD40/YVTN_repeat-like_dom_sf"/>
</dbReference>
<reference evidence="10" key="2">
    <citation type="submission" date="2025-08" db="UniProtKB">
        <authorList>
            <consortium name="RefSeq"/>
        </authorList>
    </citation>
    <scope>IDENTIFICATION</scope>
    <source>
        <tissue evidence="10">Etiolated seedlings</tissue>
    </source>
</reference>
<dbReference type="InterPro" id="IPR036322">
    <property type="entry name" value="WD40_repeat_dom_sf"/>
</dbReference>
<dbReference type="PROSITE" id="PS50294">
    <property type="entry name" value="WD_REPEATS_REGION"/>
    <property type="match status" value="2"/>
</dbReference>
<dbReference type="GO" id="GO:0005634">
    <property type="term" value="C:nucleus"/>
    <property type="evidence" value="ECO:0007669"/>
    <property type="project" value="UniProtKB-SubCell"/>
</dbReference>
<dbReference type="OrthoDB" id="427795at2759"/>
<keyword evidence="3 7" id="KW-0853">WD repeat</keyword>
<keyword evidence="4" id="KW-0677">Repeat</keyword>
<feature type="repeat" description="WD" evidence="7">
    <location>
        <begin position="252"/>
        <end position="287"/>
    </location>
</feature>
<keyword evidence="9" id="KW-1185">Reference proteome</keyword>
<dbReference type="GO" id="GO:0006325">
    <property type="term" value="P:chromatin organization"/>
    <property type="evidence" value="ECO:0007669"/>
    <property type="project" value="UniProtKB-KW"/>
</dbReference>
<dbReference type="InterPro" id="IPR001680">
    <property type="entry name" value="WD40_rpt"/>
</dbReference>
<keyword evidence="5" id="KW-0156">Chromatin regulator</keyword>
<feature type="repeat" description="WD" evidence="7">
    <location>
        <begin position="209"/>
        <end position="251"/>
    </location>
</feature>
<organism evidence="9 10">
    <name type="scientific">Cicer arietinum</name>
    <name type="common">Chickpea</name>
    <name type="synonym">Garbanzo</name>
    <dbReference type="NCBI Taxonomy" id="3827"/>
    <lineage>
        <taxon>Eukaryota</taxon>
        <taxon>Viridiplantae</taxon>
        <taxon>Streptophyta</taxon>
        <taxon>Embryophyta</taxon>
        <taxon>Tracheophyta</taxon>
        <taxon>Spermatophyta</taxon>
        <taxon>Magnoliopsida</taxon>
        <taxon>eudicotyledons</taxon>
        <taxon>Gunneridae</taxon>
        <taxon>Pentapetalae</taxon>
        <taxon>rosids</taxon>
        <taxon>fabids</taxon>
        <taxon>Fabales</taxon>
        <taxon>Fabaceae</taxon>
        <taxon>Papilionoideae</taxon>
        <taxon>50 kb inversion clade</taxon>
        <taxon>NPAAA clade</taxon>
        <taxon>Hologalegina</taxon>
        <taxon>IRL clade</taxon>
        <taxon>Cicereae</taxon>
        <taxon>Cicer</taxon>
    </lineage>
</organism>
<evidence type="ECO:0000256" key="7">
    <source>
        <dbReference type="PROSITE-ProRule" id="PRU00221"/>
    </source>
</evidence>
<dbReference type="STRING" id="3827.A0A1S2YJQ9"/>
<comment type="similarity">
    <text evidence="2">Belongs to the WD repeat RBAP46/RBAP48/MSI1 family.</text>
</comment>
<dbReference type="RefSeq" id="XP_004505821.1">
    <property type="nucleotide sequence ID" value="XM_004505764.3"/>
</dbReference>
<comment type="subcellular location">
    <subcellularLocation>
        <location evidence="1">Nucleus</location>
    </subcellularLocation>
</comment>
<proteinExistence type="inferred from homology"/>
<reference evidence="9" key="1">
    <citation type="journal article" date="2013" name="Nat. Biotechnol.">
        <title>Draft genome sequence of chickpea (Cicer arietinum) provides a resource for trait improvement.</title>
        <authorList>
            <person name="Varshney R.K."/>
            <person name="Song C."/>
            <person name="Saxena R.K."/>
            <person name="Azam S."/>
            <person name="Yu S."/>
            <person name="Sharpe A.G."/>
            <person name="Cannon S."/>
            <person name="Baek J."/>
            <person name="Rosen B.D."/>
            <person name="Tar'an B."/>
            <person name="Millan T."/>
            <person name="Zhang X."/>
            <person name="Ramsay L.D."/>
            <person name="Iwata A."/>
            <person name="Wang Y."/>
            <person name="Nelson W."/>
            <person name="Farmer A.D."/>
            <person name="Gaur P.M."/>
            <person name="Soderlund C."/>
            <person name="Penmetsa R.V."/>
            <person name="Xu C."/>
            <person name="Bharti A.K."/>
            <person name="He W."/>
            <person name="Winter P."/>
            <person name="Zhao S."/>
            <person name="Hane J.K."/>
            <person name="Carrasquilla-Garcia N."/>
            <person name="Condie J.A."/>
            <person name="Upadhyaya H.D."/>
            <person name="Luo M.C."/>
            <person name="Thudi M."/>
            <person name="Gowda C.L."/>
            <person name="Singh N.P."/>
            <person name="Lichtenzveig J."/>
            <person name="Gali K.K."/>
            <person name="Rubio J."/>
            <person name="Nadarajan N."/>
            <person name="Dolezel J."/>
            <person name="Bansal K.C."/>
            <person name="Xu X."/>
            <person name="Edwards D."/>
            <person name="Zhang G."/>
            <person name="Kahl G."/>
            <person name="Gil J."/>
            <person name="Singh K.B."/>
            <person name="Datta S.K."/>
            <person name="Jackson S.A."/>
            <person name="Wang J."/>
            <person name="Cook D.R."/>
        </authorList>
    </citation>
    <scope>NUCLEOTIDE SEQUENCE [LARGE SCALE GENOMIC DNA]</scope>
    <source>
        <strain evidence="9">cv. CDC Frontier</strain>
    </source>
</reference>
<dbReference type="Pfam" id="PF00400">
    <property type="entry name" value="WD40"/>
    <property type="match status" value="5"/>
</dbReference>
<dbReference type="eggNOG" id="KOG0264">
    <property type="taxonomic scope" value="Eukaryota"/>
</dbReference>
<dbReference type="Gene3D" id="2.130.10.10">
    <property type="entry name" value="YVTN repeat-like/Quinoprotein amine dehydrogenase"/>
    <property type="match status" value="1"/>
</dbReference>
<dbReference type="PRINTS" id="PR00320">
    <property type="entry name" value="GPROTEINBRPT"/>
</dbReference>
<evidence type="ECO:0000256" key="2">
    <source>
        <dbReference type="ARBA" id="ARBA00009341"/>
    </source>
</evidence>
<evidence type="ECO:0000256" key="1">
    <source>
        <dbReference type="ARBA" id="ARBA00004123"/>
    </source>
</evidence>
<accession>A0A1S2YJQ9</accession>
<dbReference type="InterPro" id="IPR050459">
    <property type="entry name" value="WD_repeat_RBAP46/RBAP48/MSI1"/>
</dbReference>
<evidence type="ECO:0000256" key="4">
    <source>
        <dbReference type="ARBA" id="ARBA00022737"/>
    </source>
</evidence>
<protein>
    <submittedName>
        <fullName evidence="10">WD-40 repeat-containing protein MSI3-like</fullName>
    </submittedName>
</protein>
<evidence type="ECO:0000313" key="9">
    <source>
        <dbReference type="Proteomes" id="UP000087171"/>
    </source>
</evidence>
<gene>
    <name evidence="10" type="primary">LOC101509329</name>
</gene>
<dbReference type="PANTHER" id="PTHR22850">
    <property type="entry name" value="WD40 REPEAT FAMILY"/>
    <property type="match status" value="1"/>
</dbReference>
<feature type="domain" description="Histone-binding protein RBBP4-like N-terminal" evidence="8">
    <location>
        <begin position="18"/>
        <end position="87"/>
    </location>
</feature>
<dbReference type="InterPro" id="IPR019775">
    <property type="entry name" value="WD40_repeat_CS"/>
</dbReference>
<dbReference type="AlphaFoldDB" id="A0A1S2YJQ9"/>
<dbReference type="PROSITE" id="PS00678">
    <property type="entry name" value="WD_REPEATS_1"/>
    <property type="match status" value="2"/>
</dbReference>
<dbReference type="Pfam" id="PF12265">
    <property type="entry name" value="CAF1C_H4-bd"/>
    <property type="match status" value="1"/>
</dbReference>
<name>A0A1S2YJQ9_CICAR</name>
<evidence type="ECO:0000256" key="5">
    <source>
        <dbReference type="ARBA" id="ARBA00022853"/>
    </source>
</evidence>
<evidence type="ECO:0000256" key="3">
    <source>
        <dbReference type="ARBA" id="ARBA00022574"/>
    </source>
</evidence>
<feature type="repeat" description="WD" evidence="7">
    <location>
        <begin position="160"/>
        <end position="202"/>
    </location>
</feature>
<dbReference type="KEGG" id="cam:101509329"/>
<dbReference type="GeneID" id="101509329"/>
<evidence type="ECO:0000256" key="6">
    <source>
        <dbReference type="ARBA" id="ARBA00023242"/>
    </source>
</evidence>
<dbReference type="Proteomes" id="UP000087171">
    <property type="component" value="Chromosome Ca6"/>
</dbReference>
<keyword evidence="6" id="KW-0539">Nucleus</keyword>